<dbReference type="GO" id="GO:0030145">
    <property type="term" value="F:manganese ion binding"/>
    <property type="evidence" value="ECO:0007669"/>
    <property type="project" value="InterPro"/>
</dbReference>
<comment type="catalytic activity">
    <reaction evidence="1">
        <text>Release of any N-terminal amino acid, including proline, that is linked to proline, even from a dipeptide or tripeptide.</text>
        <dbReference type="EC" id="3.4.11.9"/>
    </reaction>
</comment>
<dbReference type="Pfam" id="PF00557">
    <property type="entry name" value="Peptidase_M24"/>
    <property type="match status" value="1"/>
</dbReference>
<reference evidence="9 10" key="1">
    <citation type="submission" date="2016-10" db="EMBL/GenBank/DDBJ databases">
        <authorList>
            <person name="de Groot N.N."/>
        </authorList>
    </citation>
    <scope>NUCLEOTIDE SEQUENCE [LARGE SCALE GENOMIC DNA]</scope>
    <source>
        <strain evidence="9 10">DSM 21650</strain>
    </source>
</reference>
<keyword evidence="10" id="KW-1185">Reference proteome</keyword>
<keyword evidence="5" id="KW-0479">Metal-binding</keyword>
<dbReference type="PANTHER" id="PTHR43226:SF4">
    <property type="entry name" value="XAA-PRO AMINOPEPTIDASE 3"/>
    <property type="match status" value="1"/>
</dbReference>
<keyword evidence="9" id="KW-0645">Protease</keyword>
<dbReference type="PRINTS" id="PR00599">
    <property type="entry name" value="MAPEPTIDASE"/>
</dbReference>
<gene>
    <name evidence="9" type="ORF">SAMN05660462_02524</name>
</gene>
<comment type="cofactor">
    <cofactor evidence="2">
        <name>Mn(2+)</name>
        <dbReference type="ChEBI" id="CHEBI:29035"/>
    </cofactor>
</comment>
<dbReference type="OrthoDB" id="9806388at2"/>
<dbReference type="CDD" id="cd01087">
    <property type="entry name" value="Prolidase"/>
    <property type="match status" value="1"/>
</dbReference>
<dbReference type="RefSeq" id="WP_091731912.1">
    <property type="nucleotide sequence ID" value="NZ_FNQE01000031.1"/>
</dbReference>
<evidence type="ECO:0000256" key="7">
    <source>
        <dbReference type="ARBA" id="ARBA00023211"/>
    </source>
</evidence>
<evidence type="ECO:0000256" key="3">
    <source>
        <dbReference type="ARBA" id="ARBA00008766"/>
    </source>
</evidence>
<name>A0A1H3RUJ9_9FIRM</name>
<dbReference type="InterPro" id="IPR052433">
    <property type="entry name" value="X-Pro_dipept-like"/>
</dbReference>
<sequence length="413" mass="47735">MNKDFYINNRKKITDKLEDNSLLLLFSGTAPHKSADAYYDFIVNKNFFYLVGAEREKFALLIEKKKGKVKENLFIDKVTELEEKWTGFRMTEDEAKEISGIENVKPIDSLTEYLNSTLFNGEFSNFYLDLERQRWDFDNTKALSLAKDIRDRYPHIKINNAYSILVKSRMIKTEEEIEMIKKAIDITNEGIKMIMENSQPGMMEYQLESYFDFEIKRLGAKRHAFNTIAASGKNAIVLHYLENNCEMQDGDLILFDLGAEYNNYCADISRTFPVNGKFTERQKELYNIVLKSQLETINAVKPGLPYKELNKVTKKVLIEECKKIGLIKDDDEISKYYYHGVSHYLGLDTHDVGERDVNLEPGMVLTIEPGLYIEEEGIGIRIEDNVVVTPDGCINLSIDIIKTVEEIEAFMNK</sequence>
<dbReference type="Pfam" id="PF05195">
    <property type="entry name" value="AMP_N"/>
    <property type="match status" value="1"/>
</dbReference>
<dbReference type="Proteomes" id="UP000198625">
    <property type="component" value="Unassembled WGS sequence"/>
</dbReference>
<evidence type="ECO:0000256" key="6">
    <source>
        <dbReference type="ARBA" id="ARBA00022801"/>
    </source>
</evidence>
<dbReference type="Gene3D" id="3.90.230.10">
    <property type="entry name" value="Creatinase/methionine aminopeptidase superfamily"/>
    <property type="match status" value="1"/>
</dbReference>
<evidence type="ECO:0000256" key="1">
    <source>
        <dbReference type="ARBA" id="ARBA00001424"/>
    </source>
</evidence>
<protein>
    <recommendedName>
        <fullName evidence="4">Xaa-Pro aminopeptidase</fullName>
        <ecNumber evidence="4">3.4.11.9</ecNumber>
    </recommendedName>
</protein>
<dbReference type="InterPro" id="IPR007865">
    <property type="entry name" value="Aminopep_P_N"/>
</dbReference>
<keyword evidence="7" id="KW-0464">Manganese</keyword>
<dbReference type="AlphaFoldDB" id="A0A1H3RUJ9"/>
<evidence type="ECO:0000313" key="10">
    <source>
        <dbReference type="Proteomes" id="UP000198625"/>
    </source>
</evidence>
<keyword evidence="9" id="KW-0031">Aminopeptidase</keyword>
<evidence type="ECO:0000313" key="9">
    <source>
        <dbReference type="EMBL" id="SDZ28599.1"/>
    </source>
</evidence>
<dbReference type="Gene3D" id="3.40.350.10">
    <property type="entry name" value="Creatinase/prolidase N-terminal domain"/>
    <property type="match status" value="1"/>
</dbReference>
<comment type="similarity">
    <text evidence="3">Belongs to the peptidase M24B family.</text>
</comment>
<accession>A0A1H3RUJ9</accession>
<dbReference type="SUPFAM" id="SSF53092">
    <property type="entry name" value="Creatinase/prolidase N-terminal domain"/>
    <property type="match status" value="1"/>
</dbReference>
<dbReference type="STRING" id="415015.SAMN05660462_02524"/>
<dbReference type="InterPro" id="IPR001714">
    <property type="entry name" value="Pept_M24_MAP"/>
</dbReference>
<evidence type="ECO:0000256" key="2">
    <source>
        <dbReference type="ARBA" id="ARBA00001936"/>
    </source>
</evidence>
<feature type="domain" description="Aminopeptidase P N-terminal" evidence="8">
    <location>
        <begin position="1"/>
        <end position="136"/>
    </location>
</feature>
<proteinExistence type="inferred from homology"/>
<keyword evidence="6" id="KW-0378">Hydrolase</keyword>
<dbReference type="SUPFAM" id="SSF55920">
    <property type="entry name" value="Creatinase/aminopeptidase"/>
    <property type="match status" value="1"/>
</dbReference>
<dbReference type="GO" id="GO:0005829">
    <property type="term" value="C:cytosol"/>
    <property type="evidence" value="ECO:0007669"/>
    <property type="project" value="TreeGrafter"/>
</dbReference>
<dbReference type="EC" id="3.4.11.9" evidence="4"/>
<dbReference type="InterPro" id="IPR036005">
    <property type="entry name" value="Creatinase/aminopeptidase-like"/>
</dbReference>
<dbReference type="SMART" id="SM01011">
    <property type="entry name" value="AMP_N"/>
    <property type="match status" value="1"/>
</dbReference>
<dbReference type="InterPro" id="IPR000994">
    <property type="entry name" value="Pept_M24"/>
</dbReference>
<dbReference type="EMBL" id="FNQE01000031">
    <property type="protein sequence ID" value="SDZ28599.1"/>
    <property type="molecule type" value="Genomic_DNA"/>
</dbReference>
<organism evidence="9 10">
    <name type="scientific">Proteiniborus ethanoligenes</name>
    <dbReference type="NCBI Taxonomy" id="415015"/>
    <lineage>
        <taxon>Bacteria</taxon>
        <taxon>Bacillati</taxon>
        <taxon>Bacillota</taxon>
        <taxon>Clostridia</taxon>
        <taxon>Eubacteriales</taxon>
        <taxon>Proteiniborus</taxon>
    </lineage>
</organism>
<dbReference type="GO" id="GO:0006508">
    <property type="term" value="P:proteolysis"/>
    <property type="evidence" value="ECO:0007669"/>
    <property type="project" value="TreeGrafter"/>
</dbReference>
<dbReference type="InterPro" id="IPR029149">
    <property type="entry name" value="Creatin/AminoP/Spt16_N"/>
</dbReference>
<evidence type="ECO:0000256" key="4">
    <source>
        <dbReference type="ARBA" id="ARBA00012574"/>
    </source>
</evidence>
<dbReference type="PANTHER" id="PTHR43226">
    <property type="entry name" value="XAA-PRO AMINOPEPTIDASE 3"/>
    <property type="match status" value="1"/>
</dbReference>
<evidence type="ECO:0000259" key="8">
    <source>
        <dbReference type="SMART" id="SM01011"/>
    </source>
</evidence>
<evidence type="ECO:0000256" key="5">
    <source>
        <dbReference type="ARBA" id="ARBA00022723"/>
    </source>
</evidence>
<dbReference type="GO" id="GO:0070006">
    <property type="term" value="F:metalloaminopeptidase activity"/>
    <property type="evidence" value="ECO:0007669"/>
    <property type="project" value="InterPro"/>
</dbReference>